<feature type="transmembrane region" description="Helical" evidence="1">
    <location>
        <begin position="53"/>
        <end position="70"/>
    </location>
</feature>
<reference evidence="2" key="2">
    <citation type="journal article" date="2021" name="PeerJ">
        <title>Extensive microbial diversity within the chicken gut microbiome revealed by metagenomics and culture.</title>
        <authorList>
            <person name="Gilroy R."/>
            <person name="Ravi A."/>
            <person name="Getino M."/>
            <person name="Pursley I."/>
            <person name="Horton D.L."/>
            <person name="Alikhan N.F."/>
            <person name="Baker D."/>
            <person name="Gharbi K."/>
            <person name="Hall N."/>
            <person name="Watson M."/>
            <person name="Adriaenssens E.M."/>
            <person name="Foster-Nyarko E."/>
            <person name="Jarju S."/>
            <person name="Secka A."/>
            <person name="Antonio M."/>
            <person name="Oren A."/>
            <person name="Chaudhuri R.R."/>
            <person name="La Ragione R."/>
            <person name="Hildebrand F."/>
            <person name="Pallen M.J."/>
        </authorList>
    </citation>
    <scope>NUCLEOTIDE SEQUENCE</scope>
    <source>
        <strain evidence="2">G3-4614</strain>
    </source>
</reference>
<name>A0A9D9E245_9BACT</name>
<dbReference type="AlphaFoldDB" id="A0A9D9E245"/>
<keyword evidence="1" id="KW-0812">Transmembrane</keyword>
<dbReference type="Proteomes" id="UP000823636">
    <property type="component" value="Unassembled WGS sequence"/>
</dbReference>
<accession>A0A9D9E245</accession>
<comment type="caution">
    <text evidence="2">The sequence shown here is derived from an EMBL/GenBank/DDBJ whole genome shotgun (WGS) entry which is preliminary data.</text>
</comment>
<evidence type="ECO:0000313" key="2">
    <source>
        <dbReference type="EMBL" id="MBO8438144.1"/>
    </source>
</evidence>
<sequence>MKKSVLDNIGRKSGMSVPDGYFDSFPEKIMKRLPETEPFSEEPVTVWDRVKPWMYMAAMFAGIALMFKVFTWNSDNAGNSGNMASAEESLYELSSDEAEALFFYDNVNDYSLYEYISENY</sequence>
<gene>
    <name evidence="2" type="ORF">IAC54_04510</name>
</gene>
<evidence type="ECO:0000256" key="1">
    <source>
        <dbReference type="SAM" id="Phobius"/>
    </source>
</evidence>
<reference evidence="2" key="1">
    <citation type="submission" date="2020-10" db="EMBL/GenBank/DDBJ databases">
        <authorList>
            <person name="Gilroy R."/>
        </authorList>
    </citation>
    <scope>NUCLEOTIDE SEQUENCE</scope>
    <source>
        <strain evidence="2">G3-4614</strain>
    </source>
</reference>
<keyword evidence="1" id="KW-0472">Membrane</keyword>
<proteinExistence type="predicted"/>
<protein>
    <submittedName>
        <fullName evidence="2">Uncharacterized protein</fullName>
    </submittedName>
</protein>
<dbReference type="EMBL" id="JADIMW010000048">
    <property type="protein sequence ID" value="MBO8438144.1"/>
    <property type="molecule type" value="Genomic_DNA"/>
</dbReference>
<organism evidence="2 3">
    <name type="scientific">Candidatus Caccoplasma merdipullorum</name>
    <dbReference type="NCBI Taxonomy" id="2840718"/>
    <lineage>
        <taxon>Bacteria</taxon>
        <taxon>Pseudomonadati</taxon>
        <taxon>Bacteroidota</taxon>
        <taxon>Bacteroidia</taxon>
        <taxon>Bacteroidales</taxon>
        <taxon>Bacteroidaceae</taxon>
        <taxon>Bacteroidaceae incertae sedis</taxon>
        <taxon>Candidatus Caccoplasma</taxon>
    </lineage>
</organism>
<evidence type="ECO:0000313" key="3">
    <source>
        <dbReference type="Proteomes" id="UP000823636"/>
    </source>
</evidence>
<keyword evidence="1" id="KW-1133">Transmembrane helix</keyword>